<evidence type="ECO:0000256" key="1">
    <source>
        <dbReference type="SAM" id="Phobius"/>
    </source>
</evidence>
<evidence type="ECO:0000313" key="3">
    <source>
        <dbReference type="EMBL" id="MFD0964075.1"/>
    </source>
</evidence>
<keyword evidence="1" id="KW-0812">Transmembrane</keyword>
<protein>
    <submittedName>
        <fullName evidence="3">DUF3667 domain-containing protein</fullName>
    </submittedName>
</protein>
<gene>
    <name evidence="3" type="ORF">ACFQ1O_08680</name>
</gene>
<feature type="transmembrane region" description="Helical" evidence="1">
    <location>
        <begin position="178"/>
        <end position="198"/>
    </location>
</feature>
<proteinExistence type="predicted"/>
<evidence type="ECO:0000259" key="2">
    <source>
        <dbReference type="Pfam" id="PF13248"/>
    </source>
</evidence>
<feature type="transmembrane region" description="Helical" evidence="1">
    <location>
        <begin position="89"/>
        <end position="110"/>
    </location>
</feature>
<keyword evidence="4" id="KW-1185">Reference proteome</keyword>
<feature type="transmembrane region" description="Helical" evidence="1">
    <location>
        <begin position="210"/>
        <end position="230"/>
    </location>
</feature>
<organism evidence="3 4">
    <name type="scientific">Pseudofulvibacter geojedonensis</name>
    <dbReference type="NCBI Taxonomy" id="1123758"/>
    <lineage>
        <taxon>Bacteria</taxon>
        <taxon>Pseudomonadati</taxon>
        <taxon>Bacteroidota</taxon>
        <taxon>Flavobacteriia</taxon>
        <taxon>Flavobacteriales</taxon>
        <taxon>Flavobacteriaceae</taxon>
        <taxon>Pseudofulvibacter</taxon>
    </lineage>
</organism>
<dbReference type="InterPro" id="IPR022134">
    <property type="entry name" value="DUF3667"/>
</dbReference>
<reference evidence="4" key="1">
    <citation type="journal article" date="2019" name="Int. J. Syst. Evol. Microbiol.">
        <title>The Global Catalogue of Microorganisms (GCM) 10K type strain sequencing project: providing services to taxonomists for standard genome sequencing and annotation.</title>
        <authorList>
            <consortium name="The Broad Institute Genomics Platform"/>
            <consortium name="The Broad Institute Genome Sequencing Center for Infectious Disease"/>
            <person name="Wu L."/>
            <person name="Ma J."/>
        </authorList>
    </citation>
    <scope>NUCLEOTIDE SEQUENCE [LARGE SCALE GENOMIC DNA]</scope>
    <source>
        <strain evidence="4">CCUG 62114</strain>
    </source>
</reference>
<feature type="transmembrane region" description="Helical" evidence="1">
    <location>
        <begin position="236"/>
        <end position="252"/>
    </location>
</feature>
<keyword evidence="1" id="KW-1133">Transmembrane helix</keyword>
<evidence type="ECO:0000313" key="4">
    <source>
        <dbReference type="Proteomes" id="UP001596997"/>
    </source>
</evidence>
<dbReference type="RefSeq" id="WP_377715435.1">
    <property type="nucleotide sequence ID" value="NZ_JBHTJM010000008.1"/>
</dbReference>
<dbReference type="CDD" id="cd20335">
    <property type="entry name" value="BRcat_RBR"/>
    <property type="match status" value="1"/>
</dbReference>
<name>A0ABW3I2I8_9FLAO</name>
<dbReference type="Pfam" id="PF13248">
    <property type="entry name" value="Zn_ribbon_3"/>
    <property type="match status" value="1"/>
</dbReference>
<comment type="caution">
    <text evidence="3">The sequence shown here is derived from an EMBL/GenBank/DDBJ whole genome shotgun (WGS) entry which is preliminary data.</text>
</comment>
<sequence length="295" mass="34765">MGKRRRKRISCPNCKTHLKEEMNFCFNCGQENHIRRVTVKMLINDFTSTYFSFDNKLFRSLKFLLFKPSFLSLEYLNGKIEAYLRPIRLYVFISFFFFILLGVTSNGSVINNIVDTRNDKIEKVAEEQDKTLADKTTKYEQEDTLIEDIDADFEEKMKQIFSDKKEARNFFNYLQNKLPILLFAMIPVLGFILFISFYKKEYFYIDHLVFALHLQAFLFVMLSITTIIDWMFSEDVGGFAFLALLIYGFIAAKKFYKRSIISTLFRLLIVGVLHVFISIIALTTFFFVVMNSYSI</sequence>
<feature type="transmembrane region" description="Helical" evidence="1">
    <location>
        <begin position="264"/>
        <end position="289"/>
    </location>
</feature>
<dbReference type="InterPro" id="IPR059113">
    <property type="entry name" value="Znf_ribbon"/>
</dbReference>
<accession>A0ABW3I2I8</accession>
<keyword evidence="1" id="KW-0472">Membrane</keyword>
<dbReference type="Proteomes" id="UP001596997">
    <property type="component" value="Unassembled WGS sequence"/>
</dbReference>
<dbReference type="EMBL" id="JBHTJM010000008">
    <property type="protein sequence ID" value="MFD0964075.1"/>
    <property type="molecule type" value="Genomic_DNA"/>
</dbReference>
<feature type="domain" description="Putative zinc-ribbon" evidence="2">
    <location>
        <begin position="9"/>
        <end position="31"/>
    </location>
</feature>
<dbReference type="Pfam" id="PF12412">
    <property type="entry name" value="DUF3667"/>
    <property type="match status" value="1"/>
</dbReference>